<organism evidence="1 2">
    <name type="scientific">Sphingopyxis witflariensis</name>
    <dbReference type="NCBI Taxonomy" id="173675"/>
    <lineage>
        <taxon>Bacteria</taxon>
        <taxon>Pseudomonadati</taxon>
        <taxon>Pseudomonadota</taxon>
        <taxon>Alphaproteobacteria</taxon>
        <taxon>Sphingomonadales</taxon>
        <taxon>Sphingomonadaceae</taxon>
        <taxon>Sphingopyxis</taxon>
    </lineage>
</organism>
<proteinExistence type="predicted"/>
<accession>A0A246JY46</accession>
<dbReference type="RefSeq" id="WP_088472620.1">
    <property type="nucleotide sequence ID" value="NZ_NISJ01000004.1"/>
</dbReference>
<gene>
    <name evidence="1" type="ORF">CDQ91_10320</name>
</gene>
<comment type="caution">
    <text evidence="1">The sequence shown here is derived from an EMBL/GenBank/DDBJ whole genome shotgun (WGS) entry which is preliminary data.</text>
</comment>
<reference evidence="1 2" key="1">
    <citation type="journal article" date="2002" name="Int. J. Syst. Evol. Microbiol.">
        <title>Sphingopyxis witflariensis sp. nov., isolated from activated sludge.</title>
        <authorList>
            <person name="Kampfer P."/>
            <person name="Witzenberger R."/>
            <person name="Denner E.B."/>
            <person name="Busse H.J."/>
            <person name="Neef A."/>
        </authorList>
    </citation>
    <scope>NUCLEOTIDE SEQUENCE [LARGE SCALE GENOMIC DNA]</scope>
    <source>
        <strain evidence="1 2">DSM 14551</strain>
    </source>
</reference>
<sequence length="104" mass="11122">MTITETIARAIADGLKSNAVYVSNDLRKCIVDGGLFDLQDLAAPIISALADAGYAIVPIEPTQDMISAGIIERHDQPTPEAWSLATENIYRAMIEAGRVIHNGA</sequence>
<evidence type="ECO:0000313" key="2">
    <source>
        <dbReference type="Proteomes" id="UP000197097"/>
    </source>
</evidence>
<dbReference type="OrthoDB" id="7306204at2"/>
<dbReference type="AlphaFoldDB" id="A0A246JY46"/>
<name>A0A246JY46_9SPHN</name>
<keyword evidence="2" id="KW-1185">Reference proteome</keyword>
<dbReference type="Proteomes" id="UP000197097">
    <property type="component" value="Unassembled WGS sequence"/>
</dbReference>
<protein>
    <submittedName>
        <fullName evidence="1">Uncharacterized protein</fullName>
    </submittedName>
</protein>
<evidence type="ECO:0000313" key="1">
    <source>
        <dbReference type="EMBL" id="OWQ98005.1"/>
    </source>
</evidence>
<dbReference type="EMBL" id="NISJ01000004">
    <property type="protein sequence ID" value="OWQ98005.1"/>
    <property type="molecule type" value="Genomic_DNA"/>
</dbReference>